<sequence length="251" mass="26061">MSNRPASHLSGLVAGALPGAALGAAALVAGLVRRDKPLHPVGHHAVGMLSVTDPAPDLGVDVLARSGGRPVEARWSRAMGLPRGWGDIEGMALRFPDGAEDGGAADLLFAGTGSGAWSRYLLVPSGPGRFGRLTTLLPVRAADRAVTFMLVPDEEAAGELPPSAYTLHVAHAAGPWELLGRLEVEWSADDTTERFDPITNKLAGLEQYAVVTALREPAYVAARAVTSAGRAGRRARAAAHRAARRAPAGNP</sequence>
<evidence type="ECO:0000313" key="3">
    <source>
        <dbReference type="Proteomes" id="UP000502035"/>
    </source>
</evidence>
<keyword evidence="3" id="KW-1185">Reference proteome</keyword>
<dbReference type="KEGG" id="npi:G7071_08585"/>
<dbReference type="Proteomes" id="UP000502035">
    <property type="component" value="Chromosome"/>
</dbReference>
<evidence type="ECO:0000313" key="2">
    <source>
        <dbReference type="EMBL" id="QIK75490.1"/>
    </source>
</evidence>
<feature type="region of interest" description="Disordered" evidence="1">
    <location>
        <begin position="232"/>
        <end position="251"/>
    </location>
</feature>
<evidence type="ECO:0000256" key="1">
    <source>
        <dbReference type="SAM" id="MobiDB-lite"/>
    </source>
</evidence>
<feature type="compositionally biased region" description="Basic residues" evidence="1">
    <location>
        <begin position="232"/>
        <end position="244"/>
    </location>
</feature>
<gene>
    <name evidence="2" type="ORF">G7071_08585</name>
</gene>
<dbReference type="GO" id="GO:0020037">
    <property type="term" value="F:heme binding"/>
    <property type="evidence" value="ECO:0007669"/>
    <property type="project" value="InterPro"/>
</dbReference>
<organism evidence="2 3">
    <name type="scientific">Nocardioides piscis</name>
    <dbReference type="NCBI Taxonomy" id="2714938"/>
    <lineage>
        <taxon>Bacteria</taxon>
        <taxon>Bacillati</taxon>
        <taxon>Actinomycetota</taxon>
        <taxon>Actinomycetes</taxon>
        <taxon>Propionibacteriales</taxon>
        <taxon>Nocardioidaceae</taxon>
        <taxon>Nocardioides</taxon>
    </lineage>
</organism>
<dbReference type="RefSeq" id="WP_166317419.1">
    <property type="nucleotide sequence ID" value="NZ_CP049866.1"/>
</dbReference>
<proteinExistence type="predicted"/>
<accession>A0A6G7YFD8</accession>
<protein>
    <submittedName>
        <fullName evidence="2">Phosphodiesterase</fullName>
    </submittedName>
</protein>
<dbReference type="SUPFAM" id="SSF56634">
    <property type="entry name" value="Heme-dependent catalase-like"/>
    <property type="match status" value="1"/>
</dbReference>
<dbReference type="AlphaFoldDB" id="A0A6G7YFD8"/>
<dbReference type="InterPro" id="IPR020835">
    <property type="entry name" value="Catalase_sf"/>
</dbReference>
<dbReference type="EMBL" id="CP049866">
    <property type="protein sequence ID" value="QIK75490.1"/>
    <property type="molecule type" value="Genomic_DNA"/>
</dbReference>
<reference evidence="2 3" key="1">
    <citation type="submission" date="2020-03" db="EMBL/GenBank/DDBJ databases">
        <title>Nocardioides sp. nov., isolated from fish.</title>
        <authorList>
            <person name="Hyun D.-W."/>
            <person name="Bae J.-W."/>
        </authorList>
    </citation>
    <scope>NUCLEOTIDE SEQUENCE [LARGE SCALE GENOMIC DNA]</scope>
    <source>
        <strain evidence="2 3">HDW12A</strain>
    </source>
</reference>
<name>A0A6G7YFD8_9ACTN</name>